<dbReference type="Pfam" id="PF01966">
    <property type="entry name" value="HD"/>
    <property type="match status" value="1"/>
</dbReference>
<name>A0A3N5BN14_9THEO</name>
<dbReference type="RefSeq" id="WP_123930053.1">
    <property type="nucleotide sequence ID" value="NZ_RKRE01000002.1"/>
</dbReference>
<evidence type="ECO:0000313" key="2">
    <source>
        <dbReference type="EMBL" id="RPF47155.1"/>
    </source>
</evidence>
<feature type="domain" description="HD" evidence="1">
    <location>
        <begin position="36"/>
        <end position="150"/>
    </location>
</feature>
<evidence type="ECO:0000313" key="3">
    <source>
        <dbReference type="Proteomes" id="UP000282654"/>
    </source>
</evidence>
<keyword evidence="3" id="KW-1185">Reference proteome</keyword>
<dbReference type="OrthoDB" id="9797344at2"/>
<dbReference type="Gene3D" id="1.10.3210.10">
    <property type="entry name" value="Hypothetical protein af1432"/>
    <property type="match status" value="1"/>
</dbReference>
<dbReference type="AlphaFoldDB" id="A0A3N5BN14"/>
<dbReference type="InterPro" id="IPR006674">
    <property type="entry name" value="HD_domain"/>
</dbReference>
<dbReference type="SUPFAM" id="SSF109604">
    <property type="entry name" value="HD-domain/PDEase-like"/>
    <property type="match status" value="1"/>
</dbReference>
<dbReference type="Proteomes" id="UP000282654">
    <property type="component" value="Unassembled WGS sequence"/>
</dbReference>
<organism evidence="2 3">
    <name type="scientific">Thermodesulfitimonas autotrophica</name>
    <dbReference type="NCBI Taxonomy" id="1894989"/>
    <lineage>
        <taxon>Bacteria</taxon>
        <taxon>Bacillati</taxon>
        <taxon>Bacillota</taxon>
        <taxon>Clostridia</taxon>
        <taxon>Thermoanaerobacterales</taxon>
        <taxon>Thermoanaerobacteraceae</taxon>
        <taxon>Thermodesulfitimonas</taxon>
    </lineage>
</organism>
<dbReference type="CDD" id="cd00077">
    <property type="entry name" value="HDc"/>
    <property type="match status" value="1"/>
</dbReference>
<proteinExistence type="predicted"/>
<comment type="caution">
    <text evidence="2">The sequence shown here is derived from an EMBL/GenBank/DDBJ whole genome shotgun (WGS) entry which is preliminary data.</text>
</comment>
<reference evidence="2 3" key="1">
    <citation type="submission" date="2018-11" db="EMBL/GenBank/DDBJ databases">
        <title>Genomic Encyclopedia of Type Strains, Phase IV (KMG-IV): sequencing the most valuable type-strain genomes for metagenomic binning, comparative biology and taxonomic classification.</title>
        <authorList>
            <person name="Goeker M."/>
        </authorList>
    </citation>
    <scope>NUCLEOTIDE SEQUENCE [LARGE SCALE GENOMIC DNA]</scope>
    <source>
        <strain evidence="2 3">DSM 102936</strain>
    </source>
</reference>
<accession>A0A3N5BN14</accession>
<evidence type="ECO:0000259" key="1">
    <source>
        <dbReference type="Pfam" id="PF01966"/>
    </source>
</evidence>
<dbReference type="EMBL" id="RKRE01000002">
    <property type="protein sequence ID" value="RPF47155.1"/>
    <property type="molecule type" value="Genomic_DNA"/>
</dbReference>
<protein>
    <submittedName>
        <fullName evidence="2">HD domain-containing protein</fullName>
    </submittedName>
</protein>
<sequence>MHREDLKRFRSWFGAYVWRFYTPDPLIRRGIRYKAAHTGRVCRNILQIGRSLGLGEGDLLLAETIALFHDLGRFKQVFRYRTFNDRLSENHALLGVRELEAAAILTTLAAEDRGLILKAIALHNLPALPPGLEDRQLLFARLIRDADKLDILGLFAAECARAGGPDPLLVAALPDTPGYSPELVQSLLRGELCNYAATKNLNDRKLLHLSWIYDIYFPYTLAAVAREGYFRAIMRSLPDTPEIRAVDARLQEHLQRALAACTPTP</sequence>
<gene>
    <name evidence="2" type="ORF">EDD75_1434</name>
</gene>
<dbReference type="InterPro" id="IPR003607">
    <property type="entry name" value="HD/PDEase_dom"/>
</dbReference>